<feature type="region of interest" description="Disordered" evidence="1">
    <location>
        <begin position="1"/>
        <end position="71"/>
    </location>
</feature>
<accession>A0A150M2M9</accession>
<sequence>MAEWTEVNSKRGRPEYRNKAGMVKSREDGDMVNKLEESAERPQGNLFSEADGVNPEHETKERHGSPAHRDG</sequence>
<gene>
    <name evidence="2" type="ORF">B4135_2313</name>
</gene>
<feature type="compositionally biased region" description="Basic and acidic residues" evidence="1">
    <location>
        <begin position="54"/>
        <end position="71"/>
    </location>
</feature>
<protein>
    <submittedName>
        <fullName evidence="2">Uncharacterized protein</fullName>
    </submittedName>
</protein>
<comment type="caution">
    <text evidence="2">The sequence shown here is derived from an EMBL/GenBank/DDBJ whole genome shotgun (WGS) entry which is preliminary data.</text>
</comment>
<evidence type="ECO:0000256" key="1">
    <source>
        <dbReference type="SAM" id="MobiDB-lite"/>
    </source>
</evidence>
<reference evidence="2 3" key="1">
    <citation type="submission" date="2016-01" db="EMBL/GenBank/DDBJ databases">
        <title>Draft Genome Sequences of Seven Thermophilic Sporeformers Isolated from Foods.</title>
        <authorList>
            <person name="Berendsen E.M."/>
            <person name="Wells-Bennik M.H."/>
            <person name="Krawcyk A.O."/>
            <person name="De Jong A."/>
            <person name="Holsappel S."/>
            <person name="Eijlander R.T."/>
            <person name="Kuipers O.P."/>
        </authorList>
    </citation>
    <scope>NUCLEOTIDE SEQUENCE [LARGE SCALE GENOMIC DNA]</scope>
    <source>
        <strain evidence="2 3">B4135</strain>
    </source>
</reference>
<organism evidence="2 3">
    <name type="scientific">Caldibacillus debilis</name>
    <dbReference type="NCBI Taxonomy" id="301148"/>
    <lineage>
        <taxon>Bacteria</taxon>
        <taxon>Bacillati</taxon>
        <taxon>Bacillota</taxon>
        <taxon>Bacilli</taxon>
        <taxon>Bacillales</taxon>
        <taxon>Bacillaceae</taxon>
        <taxon>Caldibacillus</taxon>
    </lineage>
</organism>
<evidence type="ECO:0000313" key="3">
    <source>
        <dbReference type="Proteomes" id="UP000075683"/>
    </source>
</evidence>
<dbReference type="AlphaFoldDB" id="A0A150M2M9"/>
<evidence type="ECO:0000313" key="2">
    <source>
        <dbReference type="EMBL" id="KYD18695.1"/>
    </source>
</evidence>
<dbReference type="EMBL" id="LQYT01000049">
    <property type="protein sequence ID" value="KYD18695.1"/>
    <property type="molecule type" value="Genomic_DNA"/>
</dbReference>
<feature type="compositionally biased region" description="Basic and acidic residues" evidence="1">
    <location>
        <begin position="8"/>
        <end position="40"/>
    </location>
</feature>
<name>A0A150M2M9_9BACI</name>
<proteinExistence type="predicted"/>
<dbReference type="Proteomes" id="UP000075683">
    <property type="component" value="Unassembled WGS sequence"/>
</dbReference>